<dbReference type="SUPFAM" id="SSF51556">
    <property type="entry name" value="Metallo-dependent hydrolases"/>
    <property type="match status" value="1"/>
</dbReference>
<dbReference type="EMBL" id="BSNI01000002">
    <property type="protein sequence ID" value="GLQ18397.1"/>
    <property type="molecule type" value="Genomic_DNA"/>
</dbReference>
<dbReference type="Gene3D" id="3.20.20.140">
    <property type="entry name" value="Metal-dependent hydrolases"/>
    <property type="match status" value="1"/>
</dbReference>
<name>A0ABQ5UWM3_9HYPH</name>
<reference evidence="3" key="2">
    <citation type="submission" date="2023-01" db="EMBL/GenBank/DDBJ databases">
        <title>Draft genome sequence of Maritalea porphyrae strain NBRC 107169.</title>
        <authorList>
            <person name="Sun Q."/>
            <person name="Mori K."/>
        </authorList>
    </citation>
    <scope>NUCLEOTIDE SEQUENCE</scope>
    <source>
        <strain evidence="3">NBRC 107169</strain>
    </source>
</reference>
<evidence type="ECO:0000313" key="3">
    <source>
        <dbReference type="EMBL" id="GLQ18397.1"/>
    </source>
</evidence>
<dbReference type="PANTHER" id="PTHR43569:SF2">
    <property type="entry name" value="AMIDOHYDROLASE-RELATED DOMAIN-CONTAINING PROTEIN"/>
    <property type="match status" value="1"/>
</dbReference>
<evidence type="ECO:0000313" key="4">
    <source>
        <dbReference type="Proteomes" id="UP001161405"/>
    </source>
</evidence>
<dbReference type="PANTHER" id="PTHR43569">
    <property type="entry name" value="AMIDOHYDROLASE"/>
    <property type="match status" value="1"/>
</dbReference>
<dbReference type="InterPro" id="IPR006680">
    <property type="entry name" value="Amidohydro-rel"/>
</dbReference>
<evidence type="ECO:0000256" key="1">
    <source>
        <dbReference type="ARBA" id="ARBA00038310"/>
    </source>
</evidence>
<accession>A0ABQ5UWM3</accession>
<evidence type="ECO:0000259" key="2">
    <source>
        <dbReference type="Pfam" id="PF04909"/>
    </source>
</evidence>
<dbReference type="RefSeq" id="WP_284365311.1">
    <property type="nucleotide sequence ID" value="NZ_BSNI01000002.1"/>
</dbReference>
<reference evidence="3" key="1">
    <citation type="journal article" date="2014" name="Int. J. Syst. Evol. Microbiol.">
        <title>Complete genome of a new Firmicutes species belonging to the dominant human colonic microbiota ('Ruminococcus bicirculans') reveals two chromosomes and a selective capacity to utilize plant glucans.</title>
        <authorList>
            <consortium name="NISC Comparative Sequencing Program"/>
            <person name="Wegmann U."/>
            <person name="Louis P."/>
            <person name="Goesmann A."/>
            <person name="Henrissat B."/>
            <person name="Duncan S.H."/>
            <person name="Flint H.J."/>
        </authorList>
    </citation>
    <scope>NUCLEOTIDE SEQUENCE</scope>
    <source>
        <strain evidence="3">NBRC 107169</strain>
    </source>
</reference>
<sequence>MSPLIDTHQHLMYPKQFGYSWANELPVLHEKQYDVSSYEALAGGQVSASVFMETGVDENDYRDETEFAISLARDPSNNTVGVIAAAFPEHTEEFEQWLEQTVDEPLILGYRRILHVVDNSVSKDAAFRKNVRRIGAHEKTFDMCFLEAQLDVANAFAAACDNTQLVLDHCGVPNIANGDYKFWKSQIAELAKMDHVACKISGLVAYCAPDQDREVAVRPYIEFVVEQFGADRCVWGSDWPVVNMAEGLPDWLNVTKRILGEETIETQSKIFSENARSIYGVAV</sequence>
<proteinExistence type="inferred from homology"/>
<dbReference type="Pfam" id="PF04909">
    <property type="entry name" value="Amidohydro_2"/>
    <property type="match status" value="1"/>
</dbReference>
<dbReference type="InterPro" id="IPR052350">
    <property type="entry name" value="Metallo-dep_Lactonases"/>
</dbReference>
<comment type="caution">
    <text evidence="3">The sequence shown here is derived from an EMBL/GenBank/DDBJ whole genome shotgun (WGS) entry which is preliminary data.</text>
</comment>
<feature type="domain" description="Amidohydrolase-related" evidence="2">
    <location>
        <begin position="5"/>
        <end position="280"/>
    </location>
</feature>
<organism evidence="3 4">
    <name type="scientific">Maritalea porphyrae</name>
    <dbReference type="NCBI Taxonomy" id="880732"/>
    <lineage>
        <taxon>Bacteria</taxon>
        <taxon>Pseudomonadati</taxon>
        <taxon>Pseudomonadota</taxon>
        <taxon>Alphaproteobacteria</taxon>
        <taxon>Hyphomicrobiales</taxon>
        <taxon>Devosiaceae</taxon>
        <taxon>Maritalea</taxon>
    </lineage>
</organism>
<dbReference type="InterPro" id="IPR032466">
    <property type="entry name" value="Metal_Hydrolase"/>
</dbReference>
<gene>
    <name evidence="3" type="ORF">GCM10007879_26460</name>
</gene>
<keyword evidence="4" id="KW-1185">Reference proteome</keyword>
<protein>
    <submittedName>
        <fullName evidence="3">Amidohydrolase</fullName>
    </submittedName>
</protein>
<dbReference type="Proteomes" id="UP001161405">
    <property type="component" value="Unassembled WGS sequence"/>
</dbReference>
<comment type="similarity">
    <text evidence="1">Belongs to the metallo-dependent hydrolases superfamily.</text>
</comment>